<dbReference type="InterPro" id="IPR036282">
    <property type="entry name" value="Glutathione-S-Trfase_C_sf"/>
</dbReference>
<evidence type="ECO:0000259" key="18">
    <source>
        <dbReference type="PROSITE" id="PS50405"/>
    </source>
</evidence>
<keyword evidence="6" id="KW-0808">Transferase</keyword>
<dbReference type="InterPro" id="IPR036249">
    <property type="entry name" value="Thioredoxin-like_sf"/>
</dbReference>
<evidence type="ECO:0000256" key="7">
    <source>
        <dbReference type="ARBA" id="ARBA00023002"/>
    </source>
</evidence>
<organism evidence="19 20">
    <name type="scientific">Tilletiopsis washingtonensis</name>
    <dbReference type="NCBI Taxonomy" id="58919"/>
    <lineage>
        <taxon>Eukaryota</taxon>
        <taxon>Fungi</taxon>
        <taxon>Dikarya</taxon>
        <taxon>Basidiomycota</taxon>
        <taxon>Ustilaginomycotina</taxon>
        <taxon>Exobasidiomycetes</taxon>
        <taxon>Entylomatales</taxon>
        <taxon>Entylomatales incertae sedis</taxon>
        <taxon>Tilletiopsis</taxon>
    </lineage>
</organism>
<dbReference type="EC" id="2.5.1.18" evidence="4"/>
<reference evidence="19 20" key="1">
    <citation type="journal article" date="2018" name="Mol. Biol. Evol.">
        <title>Broad Genomic Sampling Reveals a Smut Pathogenic Ancestry of the Fungal Clade Ustilaginomycotina.</title>
        <authorList>
            <person name="Kijpornyongpan T."/>
            <person name="Mondo S.J."/>
            <person name="Barry K."/>
            <person name="Sandor L."/>
            <person name="Lee J."/>
            <person name="Lipzen A."/>
            <person name="Pangilinan J."/>
            <person name="LaButti K."/>
            <person name="Hainaut M."/>
            <person name="Henrissat B."/>
            <person name="Grigoriev I.V."/>
            <person name="Spatafora J.W."/>
            <person name="Aime M.C."/>
        </authorList>
    </citation>
    <scope>NUCLEOTIDE SEQUENCE [LARGE SCALE GENOMIC DNA]</scope>
    <source>
        <strain evidence="19 20">MCA 4186</strain>
    </source>
</reference>
<dbReference type="AlphaFoldDB" id="A0A316Z9C4"/>
<evidence type="ECO:0000256" key="14">
    <source>
        <dbReference type="PIRSR" id="PIRSR015753-1"/>
    </source>
</evidence>
<dbReference type="GO" id="GO:0045174">
    <property type="term" value="F:glutathione dehydrogenase (ascorbate) activity"/>
    <property type="evidence" value="ECO:0007669"/>
    <property type="project" value="UniProtKB-EC"/>
</dbReference>
<keyword evidence="8" id="KW-0961">Cell wall biogenesis/degradation</keyword>
<dbReference type="EMBL" id="KZ819298">
    <property type="protein sequence ID" value="PWN96773.1"/>
    <property type="molecule type" value="Genomic_DNA"/>
</dbReference>
<feature type="domain" description="GST C-terminal" evidence="18">
    <location>
        <begin position="181"/>
        <end position="308"/>
    </location>
</feature>
<dbReference type="PANTHER" id="PTHR32419">
    <property type="entry name" value="GLUTATHIONYL-HYDROQUINONE REDUCTASE"/>
    <property type="match status" value="1"/>
</dbReference>
<feature type="binding site" evidence="15">
    <location>
        <begin position="136"/>
        <end position="139"/>
    </location>
    <ligand>
        <name>glutathione</name>
        <dbReference type="ChEBI" id="CHEBI:57925"/>
    </ligand>
</feature>
<dbReference type="InterPro" id="IPR040079">
    <property type="entry name" value="Glutathione_S-Trfase"/>
</dbReference>
<feature type="site" description="Lowers pKa of active site Cys" evidence="16">
    <location>
        <position position="308"/>
    </location>
</feature>
<dbReference type="GO" id="GO:0005737">
    <property type="term" value="C:cytoplasm"/>
    <property type="evidence" value="ECO:0007669"/>
    <property type="project" value="UniProtKB-SubCell"/>
</dbReference>
<dbReference type="GeneID" id="37272365"/>
<dbReference type="InterPro" id="IPR004045">
    <property type="entry name" value="Glutathione_S-Trfase_N"/>
</dbReference>
<evidence type="ECO:0000256" key="9">
    <source>
        <dbReference type="ARBA" id="ARBA00032186"/>
    </source>
</evidence>
<proteinExistence type="inferred from homology"/>
<dbReference type="Pfam" id="PF13410">
    <property type="entry name" value="GST_C_2"/>
    <property type="match status" value="1"/>
</dbReference>
<dbReference type="InterPro" id="IPR047047">
    <property type="entry name" value="GST_Omega-like_C"/>
</dbReference>
<feature type="compositionally biased region" description="Basic and acidic residues" evidence="17">
    <location>
        <begin position="1"/>
        <end position="11"/>
    </location>
</feature>
<comment type="subcellular location">
    <subcellularLocation>
        <location evidence="1">Cytoplasm</location>
    </subcellularLocation>
</comment>
<comment type="catalytic activity">
    <reaction evidence="11">
        <text>L-dehydroascorbate + 2 glutathione = glutathione disulfide + L-ascorbate</text>
        <dbReference type="Rhea" id="RHEA:24424"/>
        <dbReference type="ChEBI" id="CHEBI:38290"/>
        <dbReference type="ChEBI" id="CHEBI:57925"/>
        <dbReference type="ChEBI" id="CHEBI:58297"/>
        <dbReference type="ChEBI" id="CHEBI:58539"/>
        <dbReference type="EC" id="1.8.5.1"/>
    </reaction>
</comment>
<feature type="binding site" evidence="15">
    <location>
        <position position="90"/>
    </location>
    <ligand>
        <name>glutathione</name>
        <dbReference type="ChEBI" id="CHEBI:57925"/>
    </ligand>
</feature>
<feature type="binding site" evidence="15">
    <location>
        <begin position="154"/>
        <end position="155"/>
    </location>
    <ligand>
        <name>glutathione</name>
        <dbReference type="ChEBI" id="CHEBI:57925"/>
    </ligand>
</feature>
<name>A0A316Z9C4_9BASI</name>
<sequence>MSSAAEHKDGSTKWSSNDGRFRRQESSFRDEIAPGHASFQPQKGRYFLAAALACPWAHRAMIVRQLKGFDKVPDLLPLVTVDSFLGAEGWSFVPYDDKATDGVETAHGTGCNIPGHEQTRRIRELYLTADSNYDARCTVPIVWDNERKTIVSNESSEIIRFFNSCFNEFLPAETKDLDFYPEKLRKEIDELNEWVYDTINNGVYKSGFATTQQAYEEAVQPLFKSLERVEKILEDGREFLVGGQLTEADIRLFTTIIRFDPVYVLHFKCNLGTIRADFPQLHRWVRNLYWNYPAFKDTTDFESIKKHYTQSHKQINPSRIVAYGPVPHIKPL</sequence>
<evidence type="ECO:0000256" key="5">
    <source>
        <dbReference type="ARBA" id="ARBA00022490"/>
    </source>
</evidence>
<dbReference type="CDD" id="cd03190">
    <property type="entry name" value="GST_C_Omega_like"/>
    <property type="match status" value="1"/>
</dbReference>
<dbReference type="Proteomes" id="UP000245946">
    <property type="component" value="Unassembled WGS sequence"/>
</dbReference>
<evidence type="ECO:0000256" key="3">
    <source>
        <dbReference type="ARBA" id="ARBA00012436"/>
    </source>
</evidence>
<dbReference type="STRING" id="58919.A0A316Z9C4"/>
<dbReference type="SUPFAM" id="SSF52833">
    <property type="entry name" value="Thioredoxin-like"/>
    <property type="match status" value="1"/>
</dbReference>
<keyword evidence="5" id="KW-0963">Cytoplasm</keyword>
<dbReference type="SUPFAM" id="SSF47616">
    <property type="entry name" value="GST C-terminal domain-like"/>
    <property type="match status" value="1"/>
</dbReference>
<comment type="function">
    <text evidence="12">Active as '1-Cys' thiol transferase against beta-hydroxyethyl disulfide (HED), as dehydroascorbate reductase and as dimethylarsinic acid reductase, while not active against the standard GST substrate 1-chloro-2,4-dinitrobenzene (CDNB). May be involved in cell wall organization and biogenesis.</text>
</comment>
<evidence type="ECO:0000256" key="2">
    <source>
        <dbReference type="ARBA" id="ARBA00011067"/>
    </source>
</evidence>
<keyword evidence="20" id="KW-1185">Reference proteome</keyword>
<evidence type="ECO:0000256" key="6">
    <source>
        <dbReference type="ARBA" id="ARBA00022679"/>
    </source>
</evidence>
<protein>
    <recommendedName>
        <fullName evidence="13">Glutathione S-transferase omega-like 2</fullName>
        <ecNumber evidence="3">1.8.5.1</ecNumber>
        <ecNumber evidence="4">2.5.1.18</ecNumber>
    </recommendedName>
    <alternativeName>
        <fullName evidence="9">Glutathione-dependent dehydroascorbate reductase</fullName>
    </alternativeName>
</protein>
<dbReference type="EC" id="1.8.5.1" evidence="3"/>
<evidence type="ECO:0000256" key="12">
    <source>
        <dbReference type="ARBA" id="ARBA00055859"/>
    </source>
</evidence>
<evidence type="ECO:0000256" key="17">
    <source>
        <dbReference type="SAM" id="MobiDB-lite"/>
    </source>
</evidence>
<dbReference type="SFLD" id="SFLDG01206">
    <property type="entry name" value="Xi.1"/>
    <property type="match status" value="1"/>
</dbReference>
<comment type="catalytic activity">
    <reaction evidence="10">
        <text>RX + glutathione = an S-substituted glutathione + a halide anion + H(+)</text>
        <dbReference type="Rhea" id="RHEA:16437"/>
        <dbReference type="ChEBI" id="CHEBI:15378"/>
        <dbReference type="ChEBI" id="CHEBI:16042"/>
        <dbReference type="ChEBI" id="CHEBI:17792"/>
        <dbReference type="ChEBI" id="CHEBI:57925"/>
        <dbReference type="ChEBI" id="CHEBI:90779"/>
        <dbReference type="EC" id="2.5.1.18"/>
    </reaction>
</comment>
<feature type="active site" description="Nucleophile" evidence="14">
    <location>
        <position position="54"/>
    </location>
</feature>
<comment type="similarity">
    <text evidence="2">Belongs to the GST superfamily. Omega family.</text>
</comment>
<evidence type="ECO:0000256" key="15">
    <source>
        <dbReference type="PIRSR" id="PIRSR015753-2"/>
    </source>
</evidence>
<feature type="site" description="Lowers pKa of active site Cys" evidence="16">
    <location>
        <position position="263"/>
    </location>
</feature>
<dbReference type="RefSeq" id="XP_025597052.1">
    <property type="nucleotide sequence ID" value="XM_025744821.1"/>
</dbReference>
<evidence type="ECO:0000313" key="19">
    <source>
        <dbReference type="EMBL" id="PWN96773.1"/>
    </source>
</evidence>
<dbReference type="SFLD" id="SFLDS00019">
    <property type="entry name" value="Glutathione_Transferase_(cytos"/>
    <property type="match status" value="1"/>
</dbReference>
<accession>A0A316Z9C4</accession>
<feature type="active site" description="Proton donor/acceptor" evidence="14">
    <location>
        <position position="204"/>
    </location>
</feature>
<dbReference type="Pfam" id="PF13409">
    <property type="entry name" value="GST_N_2"/>
    <property type="match status" value="1"/>
</dbReference>
<evidence type="ECO:0000256" key="4">
    <source>
        <dbReference type="ARBA" id="ARBA00012452"/>
    </source>
</evidence>
<evidence type="ECO:0000256" key="13">
    <source>
        <dbReference type="ARBA" id="ARBA00070045"/>
    </source>
</evidence>
<dbReference type="InterPro" id="IPR010987">
    <property type="entry name" value="Glutathione-S-Trfase_C-like"/>
</dbReference>
<dbReference type="PIRSF" id="PIRSF015753">
    <property type="entry name" value="GST"/>
    <property type="match status" value="1"/>
</dbReference>
<gene>
    <name evidence="19" type="ORF">FA09DRAFT_350724</name>
</gene>
<feature type="region of interest" description="Disordered" evidence="17">
    <location>
        <begin position="1"/>
        <end position="27"/>
    </location>
</feature>
<dbReference type="OrthoDB" id="2309723at2759"/>
<dbReference type="GO" id="GO:0071555">
    <property type="term" value="P:cell wall organization"/>
    <property type="evidence" value="ECO:0007669"/>
    <property type="project" value="UniProtKB-KW"/>
</dbReference>
<dbReference type="FunFam" id="1.20.1050.10:FF:000038">
    <property type="entry name" value="Glutathione S-transferase omega-like 2"/>
    <property type="match status" value="1"/>
</dbReference>
<keyword evidence="7" id="KW-0560">Oxidoreductase</keyword>
<dbReference type="Gene3D" id="3.40.30.10">
    <property type="entry name" value="Glutaredoxin"/>
    <property type="match status" value="1"/>
</dbReference>
<dbReference type="Gene3D" id="1.20.1050.10">
    <property type="match status" value="1"/>
</dbReference>
<evidence type="ECO:0000256" key="10">
    <source>
        <dbReference type="ARBA" id="ARBA00047960"/>
    </source>
</evidence>
<dbReference type="InterPro" id="IPR016639">
    <property type="entry name" value="GST_Omega/GSH"/>
</dbReference>
<dbReference type="PANTHER" id="PTHR32419:SF6">
    <property type="entry name" value="GLUTATHIONE S-TRANSFERASE OMEGA-LIKE 1-RELATED"/>
    <property type="match status" value="1"/>
</dbReference>
<evidence type="ECO:0000256" key="16">
    <source>
        <dbReference type="PIRSR" id="PIRSR015753-3"/>
    </source>
</evidence>
<evidence type="ECO:0000256" key="1">
    <source>
        <dbReference type="ARBA" id="ARBA00004496"/>
    </source>
</evidence>
<evidence type="ECO:0000313" key="20">
    <source>
        <dbReference type="Proteomes" id="UP000245946"/>
    </source>
</evidence>
<dbReference type="PROSITE" id="PS50405">
    <property type="entry name" value="GST_CTER"/>
    <property type="match status" value="1"/>
</dbReference>
<dbReference type="SFLD" id="SFLDG01148">
    <property type="entry name" value="Xi_(cytGST)"/>
    <property type="match status" value="1"/>
</dbReference>
<evidence type="ECO:0000256" key="11">
    <source>
        <dbReference type="ARBA" id="ARBA00049544"/>
    </source>
</evidence>
<dbReference type="GO" id="GO:0004364">
    <property type="term" value="F:glutathione transferase activity"/>
    <property type="evidence" value="ECO:0007669"/>
    <property type="project" value="UniProtKB-EC"/>
</dbReference>
<evidence type="ECO:0000256" key="8">
    <source>
        <dbReference type="ARBA" id="ARBA00023316"/>
    </source>
</evidence>